<evidence type="ECO:0000256" key="4">
    <source>
        <dbReference type="ARBA" id="ARBA00023146"/>
    </source>
</evidence>
<keyword evidence="2" id="KW-0547">Nucleotide-binding</keyword>
<evidence type="ECO:0000256" key="1">
    <source>
        <dbReference type="ARBA" id="ARBA00022598"/>
    </source>
</evidence>
<sequence length="110" mass="12307">MMGKYPLKCNKIGFIIQRRKKTVTDLLNAAPQCVYAGFDPTADSLHIGNLLVGGATAKIGDPSGRTTEREELTTTFINENVEGIKLNIKNIFSNHEQYIWKQDKKLPSLK</sequence>
<evidence type="ECO:0000256" key="5">
    <source>
        <dbReference type="ARBA" id="ARBA00048248"/>
    </source>
</evidence>
<evidence type="ECO:0000256" key="3">
    <source>
        <dbReference type="ARBA" id="ARBA00022840"/>
    </source>
</evidence>
<keyword evidence="1 6" id="KW-0436">Ligase</keyword>
<comment type="caution">
    <text evidence="6">The sequence shown here is derived from an EMBL/GenBank/DDBJ whole genome shotgun (WGS) entry which is preliminary data.</text>
</comment>
<dbReference type="STRING" id="1661398.A0A482VGL4"/>
<proteinExistence type="predicted"/>
<dbReference type="GO" id="GO:0005524">
    <property type="term" value="F:ATP binding"/>
    <property type="evidence" value="ECO:0007669"/>
    <property type="project" value="UniProtKB-KW"/>
</dbReference>
<dbReference type="OrthoDB" id="337870at2759"/>
<dbReference type="InterPro" id="IPR001412">
    <property type="entry name" value="aa-tRNA-synth_I_CS"/>
</dbReference>
<dbReference type="GO" id="GO:0006418">
    <property type="term" value="P:tRNA aminoacylation for protein translation"/>
    <property type="evidence" value="ECO:0007669"/>
    <property type="project" value="InterPro"/>
</dbReference>
<evidence type="ECO:0000313" key="7">
    <source>
        <dbReference type="Proteomes" id="UP000292052"/>
    </source>
</evidence>
<dbReference type="PANTHER" id="PTHR11766">
    <property type="entry name" value="TYROSYL-TRNA SYNTHETASE"/>
    <property type="match status" value="1"/>
</dbReference>
<gene>
    <name evidence="6" type="ORF">BDFB_014658</name>
</gene>
<accession>A0A482VGL4</accession>
<dbReference type="GO" id="GO:0005739">
    <property type="term" value="C:mitochondrion"/>
    <property type="evidence" value="ECO:0007669"/>
    <property type="project" value="TreeGrafter"/>
</dbReference>
<keyword evidence="7" id="KW-1185">Reference proteome</keyword>
<dbReference type="GO" id="GO:0004831">
    <property type="term" value="F:tyrosine-tRNA ligase activity"/>
    <property type="evidence" value="ECO:0007669"/>
    <property type="project" value="UniProtKB-EC"/>
</dbReference>
<dbReference type="InterPro" id="IPR014729">
    <property type="entry name" value="Rossmann-like_a/b/a_fold"/>
</dbReference>
<dbReference type="Proteomes" id="UP000292052">
    <property type="component" value="Unassembled WGS sequence"/>
</dbReference>
<dbReference type="Gene3D" id="3.40.50.620">
    <property type="entry name" value="HUPs"/>
    <property type="match status" value="1"/>
</dbReference>
<dbReference type="InterPro" id="IPR024088">
    <property type="entry name" value="Tyr-tRNA-ligase_bac-type"/>
</dbReference>
<name>A0A482VGL4_ASBVE</name>
<comment type="catalytic activity">
    <reaction evidence="5">
        <text>tRNA(Tyr) + L-tyrosine + ATP = L-tyrosyl-tRNA(Tyr) + AMP + diphosphate + H(+)</text>
        <dbReference type="Rhea" id="RHEA:10220"/>
        <dbReference type="Rhea" id="RHEA-COMP:9706"/>
        <dbReference type="Rhea" id="RHEA-COMP:9707"/>
        <dbReference type="ChEBI" id="CHEBI:15378"/>
        <dbReference type="ChEBI" id="CHEBI:30616"/>
        <dbReference type="ChEBI" id="CHEBI:33019"/>
        <dbReference type="ChEBI" id="CHEBI:58315"/>
        <dbReference type="ChEBI" id="CHEBI:78442"/>
        <dbReference type="ChEBI" id="CHEBI:78536"/>
        <dbReference type="ChEBI" id="CHEBI:456215"/>
        <dbReference type="EC" id="6.1.1.1"/>
    </reaction>
</comment>
<protein>
    <submittedName>
        <fullName evidence="6">Tyrosine--tRNA ligase, mitochondrial</fullName>
    </submittedName>
</protein>
<keyword evidence="4" id="KW-0030">Aminoacyl-tRNA synthetase</keyword>
<dbReference type="EMBL" id="QDEB01101118">
    <property type="protein sequence ID" value="RZC31975.1"/>
    <property type="molecule type" value="Genomic_DNA"/>
</dbReference>
<dbReference type="PANTHER" id="PTHR11766:SF0">
    <property type="entry name" value="TYROSINE--TRNA LIGASE, MITOCHONDRIAL"/>
    <property type="match status" value="1"/>
</dbReference>
<dbReference type="PROSITE" id="PS00178">
    <property type="entry name" value="AA_TRNA_LIGASE_I"/>
    <property type="match status" value="1"/>
</dbReference>
<evidence type="ECO:0000256" key="2">
    <source>
        <dbReference type="ARBA" id="ARBA00022741"/>
    </source>
</evidence>
<dbReference type="GO" id="GO:0005829">
    <property type="term" value="C:cytosol"/>
    <property type="evidence" value="ECO:0007669"/>
    <property type="project" value="TreeGrafter"/>
</dbReference>
<dbReference type="SUPFAM" id="SSF52374">
    <property type="entry name" value="Nucleotidylyl transferase"/>
    <property type="match status" value="1"/>
</dbReference>
<keyword evidence="3" id="KW-0067">ATP-binding</keyword>
<reference evidence="6 7" key="1">
    <citation type="submission" date="2017-03" db="EMBL/GenBank/DDBJ databases">
        <title>Genome of the blue death feigning beetle - Asbolus verrucosus.</title>
        <authorList>
            <person name="Rider S.D."/>
        </authorList>
    </citation>
    <scope>NUCLEOTIDE SEQUENCE [LARGE SCALE GENOMIC DNA]</scope>
    <source>
        <strain evidence="6">Butters</strain>
        <tissue evidence="6">Head and leg muscle</tissue>
    </source>
</reference>
<organism evidence="6 7">
    <name type="scientific">Asbolus verrucosus</name>
    <name type="common">Desert ironclad beetle</name>
    <dbReference type="NCBI Taxonomy" id="1661398"/>
    <lineage>
        <taxon>Eukaryota</taxon>
        <taxon>Metazoa</taxon>
        <taxon>Ecdysozoa</taxon>
        <taxon>Arthropoda</taxon>
        <taxon>Hexapoda</taxon>
        <taxon>Insecta</taxon>
        <taxon>Pterygota</taxon>
        <taxon>Neoptera</taxon>
        <taxon>Endopterygota</taxon>
        <taxon>Coleoptera</taxon>
        <taxon>Polyphaga</taxon>
        <taxon>Cucujiformia</taxon>
        <taxon>Tenebrionidae</taxon>
        <taxon>Pimeliinae</taxon>
        <taxon>Asbolus</taxon>
    </lineage>
</organism>
<evidence type="ECO:0000313" key="6">
    <source>
        <dbReference type="EMBL" id="RZC31975.1"/>
    </source>
</evidence>
<dbReference type="AlphaFoldDB" id="A0A482VGL4"/>